<reference evidence="4" key="1">
    <citation type="submission" date="2016-06" db="UniProtKB">
        <authorList>
            <consortium name="WormBaseParasite"/>
        </authorList>
    </citation>
    <scope>IDENTIFICATION</scope>
</reference>
<proteinExistence type="predicted"/>
<evidence type="ECO:0000313" key="4">
    <source>
        <dbReference type="WBParaSite" id="GPUH_0000829501-mRNA-1"/>
    </source>
</evidence>
<feature type="compositionally biased region" description="Polar residues" evidence="1">
    <location>
        <begin position="10"/>
        <end position="27"/>
    </location>
</feature>
<gene>
    <name evidence="2" type="ORF">GPUH_LOCUS8290</name>
</gene>
<name>A0A183DHU5_9BILA</name>
<feature type="compositionally biased region" description="Basic and acidic residues" evidence="1">
    <location>
        <begin position="40"/>
        <end position="70"/>
    </location>
</feature>
<dbReference type="WBParaSite" id="GPUH_0000829501-mRNA-1">
    <property type="protein sequence ID" value="GPUH_0000829501-mRNA-1"/>
    <property type="gene ID" value="GPUH_0000829501"/>
</dbReference>
<evidence type="ECO:0000313" key="2">
    <source>
        <dbReference type="EMBL" id="VDK61663.1"/>
    </source>
</evidence>
<reference evidence="2 3" key="2">
    <citation type="submission" date="2018-11" db="EMBL/GenBank/DDBJ databases">
        <authorList>
            <consortium name="Pathogen Informatics"/>
        </authorList>
    </citation>
    <scope>NUCLEOTIDE SEQUENCE [LARGE SCALE GENOMIC DNA]</scope>
</reference>
<feature type="region of interest" description="Disordered" evidence="1">
    <location>
        <begin position="1"/>
        <end position="85"/>
    </location>
</feature>
<dbReference type="EMBL" id="UYRT01023763">
    <property type="protein sequence ID" value="VDK61663.1"/>
    <property type="molecule type" value="Genomic_DNA"/>
</dbReference>
<sequence length="85" mass="9797">MMDLIDFNSIKDTNVSPDTPRPNATDQEQMRADYLAQEYKNSHLKDDKSENETNKKLTHVPTEEKTEQRNETLYFTGTQQAGTSD</sequence>
<evidence type="ECO:0000313" key="3">
    <source>
        <dbReference type="Proteomes" id="UP000271098"/>
    </source>
</evidence>
<organism evidence="4">
    <name type="scientific">Gongylonema pulchrum</name>
    <dbReference type="NCBI Taxonomy" id="637853"/>
    <lineage>
        <taxon>Eukaryota</taxon>
        <taxon>Metazoa</taxon>
        <taxon>Ecdysozoa</taxon>
        <taxon>Nematoda</taxon>
        <taxon>Chromadorea</taxon>
        <taxon>Rhabditida</taxon>
        <taxon>Spirurina</taxon>
        <taxon>Spiruromorpha</taxon>
        <taxon>Spiruroidea</taxon>
        <taxon>Gongylonematidae</taxon>
        <taxon>Gongylonema</taxon>
    </lineage>
</organism>
<protein>
    <submittedName>
        <fullName evidence="4">Conjugal transfer protein TraG</fullName>
    </submittedName>
</protein>
<dbReference type="AlphaFoldDB" id="A0A183DHU5"/>
<accession>A0A183DHU5</accession>
<dbReference type="Proteomes" id="UP000271098">
    <property type="component" value="Unassembled WGS sequence"/>
</dbReference>
<evidence type="ECO:0000256" key="1">
    <source>
        <dbReference type="SAM" id="MobiDB-lite"/>
    </source>
</evidence>
<keyword evidence="3" id="KW-1185">Reference proteome</keyword>
<feature type="compositionally biased region" description="Polar residues" evidence="1">
    <location>
        <begin position="71"/>
        <end position="85"/>
    </location>
</feature>